<evidence type="ECO:0000256" key="1">
    <source>
        <dbReference type="SAM" id="MobiDB-lite"/>
    </source>
</evidence>
<evidence type="ECO:0000313" key="3">
    <source>
        <dbReference type="Proteomes" id="UP000831390"/>
    </source>
</evidence>
<accession>A0ABY4BBA6</accession>
<sequence length="387" mass="42800">MYAKVINPATNGRKVYNNAGSSQRCASYLAKEAKEAGGEATFFGAPGTEPKTAAEVVETLDGNVKGLGKDDPKFHSLVLSPSTDELLLIGNDPKALEHYTQNVMDLYAKNFTLKNGKELGESNLVWAATIHQERKNRGTDEGVQGEKKEGLQTHVHVMVSARDADQKITLNPLGRADRFSRVQFQAEAVTQMEVQFGRVTAHDVSRPQPTRPQLVAQKKEEITRKAAANRQEKKPLTPEQMAAKDARLDGQVARLNSKLDPSLHLDASRVKSIAKERQYDQVFYSTLGQIERNAEKGKYTPDPYGYLTTGRVSRLPQLRMDGGLSAVPEPQPAYSNADNSPQIRGGSAAAFALSIQRLSRAMVPPTRTQDVRSEAEKKQESEQEWEW</sequence>
<reference evidence="2 3" key="1">
    <citation type="submission" date="2022-03" db="EMBL/GenBank/DDBJ databases">
        <title>Hymenobactersp. isolated from the air.</title>
        <authorList>
            <person name="Won M."/>
            <person name="Kwon S.-W."/>
        </authorList>
    </citation>
    <scope>NUCLEOTIDE SEQUENCE [LARGE SCALE GENOMIC DNA]</scope>
    <source>
        <strain evidence="2 3">KACC 22596</strain>
        <plasmid evidence="2 3">unnamed1</plasmid>
    </source>
</reference>
<geneLocation type="plasmid" evidence="2 3">
    <name>unnamed1</name>
</geneLocation>
<dbReference type="RefSeq" id="WP_243520342.1">
    <property type="nucleotide sequence ID" value="NZ_CP094535.1"/>
</dbReference>
<protein>
    <submittedName>
        <fullName evidence="2">DUF5712 family protein</fullName>
    </submittedName>
</protein>
<name>A0ABY4BBA6_9BACT</name>
<keyword evidence="3" id="KW-1185">Reference proteome</keyword>
<keyword evidence="2" id="KW-0614">Plasmid</keyword>
<organism evidence="2 3">
    <name type="scientific">Hymenobacter monticola</name>
    <dbReference type="NCBI Taxonomy" id="1705399"/>
    <lineage>
        <taxon>Bacteria</taxon>
        <taxon>Pseudomonadati</taxon>
        <taxon>Bacteroidota</taxon>
        <taxon>Cytophagia</taxon>
        <taxon>Cytophagales</taxon>
        <taxon>Hymenobacteraceae</taxon>
        <taxon>Hymenobacter</taxon>
    </lineage>
</organism>
<dbReference type="Pfam" id="PF18976">
    <property type="entry name" value="DUF5712"/>
    <property type="match status" value="1"/>
</dbReference>
<gene>
    <name evidence="2" type="ORF">MTP16_23505</name>
</gene>
<dbReference type="Proteomes" id="UP000831390">
    <property type="component" value="Plasmid unnamed1"/>
</dbReference>
<feature type="region of interest" description="Disordered" evidence="1">
    <location>
        <begin position="361"/>
        <end position="387"/>
    </location>
</feature>
<feature type="compositionally biased region" description="Basic and acidic residues" evidence="1">
    <location>
        <begin position="369"/>
        <end position="381"/>
    </location>
</feature>
<dbReference type="InterPro" id="IPR043766">
    <property type="entry name" value="BfmA-like"/>
</dbReference>
<proteinExistence type="predicted"/>
<dbReference type="EMBL" id="CP094535">
    <property type="protein sequence ID" value="UOE36457.1"/>
    <property type="molecule type" value="Genomic_DNA"/>
</dbReference>
<evidence type="ECO:0000313" key="2">
    <source>
        <dbReference type="EMBL" id="UOE36457.1"/>
    </source>
</evidence>